<comment type="subunit">
    <text evidence="2">Interacts with coenzyme Q.</text>
</comment>
<evidence type="ECO:0000313" key="7">
    <source>
        <dbReference type="Proteomes" id="UP000246078"/>
    </source>
</evidence>
<dbReference type="SUPFAM" id="SSF55961">
    <property type="entry name" value="Bet v1-like"/>
    <property type="match status" value="1"/>
</dbReference>
<dbReference type="InterPro" id="IPR005031">
    <property type="entry name" value="COQ10_START"/>
</dbReference>
<dbReference type="SMR" id="A0A2V2XKF6"/>
<feature type="compositionally biased region" description="Low complexity" evidence="4">
    <location>
        <begin position="198"/>
        <end position="209"/>
    </location>
</feature>
<dbReference type="VEuPathDB" id="TriTrypDB:C4B63_55g94"/>
<dbReference type="OrthoDB" id="292693at2759"/>
<dbReference type="GO" id="GO:0048039">
    <property type="term" value="F:ubiquinone binding"/>
    <property type="evidence" value="ECO:0007669"/>
    <property type="project" value="InterPro"/>
</dbReference>
<feature type="compositionally biased region" description="Pro residues" evidence="4">
    <location>
        <begin position="29"/>
        <end position="42"/>
    </location>
</feature>
<feature type="domain" description="Coenzyme Q-binding protein COQ10 START" evidence="5">
    <location>
        <begin position="157"/>
        <end position="307"/>
    </location>
</feature>
<accession>A0A2V2XKF6</accession>
<feature type="compositionally biased region" description="Basic and acidic residues" evidence="4">
    <location>
        <begin position="79"/>
        <end position="93"/>
    </location>
</feature>
<dbReference type="VEuPathDB" id="TriTrypDB:TCSYLVIO_007556"/>
<proteinExistence type="inferred from homology"/>
<dbReference type="VEuPathDB" id="TriTrypDB:TcCLB.506573.40"/>
<dbReference type="Proteomes" id="UP000246078">
    <property type="component" value="Unassembled WGS sequence"/>
</dbReference>
<evidence type="ECO:0000256" key="2">
    <source>
        <dbReference type="ARBA" id="ARBA00011814"/>
    </source>
</evidence>
<dbReference type="InterPro" id="IPR023393">
    <property type="entry name" value="START-like_dom_sf"/>
</dbReference>
<feature type="region of interest" description="Disordered" evidence="4">
    <location>
        <begin position="24"/>
        <end position="48"/>
    </location>
</feature>
<comment type="caution">
    <text evidence="6">The sequence shown here is derived from an EMBL/GenBank/DDBJ whole genome shotgun (WGS) entry which is preliminary data.</text>
</comment>
<feature type="region of interest" description="Disordered" evidence="4">
    <location>
        <begin position="190"/>
        <end position="221"/>
    </location>
</feature>
<dbReference type="VEuPathDB" id="TriTrypDB:TcBrA4_0006040"/>
<dbReference type="PANTHER" id="PTHR12901:SF10">
    <property type="entry name" value="COENZYME Q-BINDING PROTEIN COQ10, MITOCHONDRIAL"/>
    <property type="match status" value="1"/>
</dbReference>
<dbReference type="GO" id="GO:0045333">
    <property type="term" value="P:cellular respiration"/>
    <property type="evidence" value="ECO:0007669"/>
    <property type="project" value="InterPro"/>
</dbReference>
<dbReference type="VEuPathDB" id="TriTrypDB:BCY84_15971"/>
<dbReference type="VEuPathDB" id="TriTrypDB:TcCLB.511217.180"/>
<comment type="similarity">
    <text evidence="1">Belongs to the COQ10 family.</text>
</comment>
<dbReference type="VEuPathDB" id="TriTrypDB:TCDM_03835"/>
<dbReference type="VEuPathDB" id="TriTrypDB:TcCL_NonESM03875"/>
<dbReference type="AlphaFoldDB" id="A0A2V2XKF6"/>
<reference evidence="6 7" key="1">
    <citation type="journal article" date="2018" name="Microb. Genom.">
        <title>Expanding an expanded genome: long-read sequencing of Trypanosoma cruzi.</title>
        <authorList>
            <person name="Berna L."/>
            <person name="Rodriguez M."/>
            <person name="Chiribao M.L."/>
            <person name="Parodi-Talice A."/>
            <person name="Pita S."/>
            <person name="Rijo G."/>
            <person name="Alvarez-Valin F."/>
            <person name="Robello C."/>
        </authorList>
    </citation>
    <scope>NUCLEOTIDE SEQUENCE [LARGE SCALE GENOMIC DNA]</scope>
    <source>
        <strain evidence="6 7">TCC</strain>
    </source>
</reference>
<dbReference type="VEuPathDB" id="TriTrypDB:ECC02_003334"/>
<feature type="region of interest" description="Disordered" evidence="4">
    <location>
        <begin position="74"/>
        <end position="100"/>
    </location>
</feature>
<gene>
    <name evidence="6" type="ORF">C3747_6g437</name>
</gene>
<sequence>MRPFVCFCDAIGRGGFIITARSGRRSFFPSPPPPPPFPPGIRPAPAASDAKPFFRSRDDVVKDANLPPDATMFEASMPLEKRDANSKQTEKSQHFHPHRPSFLSPEKISKHFPISAKFAASMADVLKIPVPNKNGLAAEPSATLVQEYREHTVLGWSPTQLYDVVADVSRYSTFLPWCVESTVHEVRRLDDTNTADNSSGSGSGSSSGKSRVRDGGGICGSGDPMEMTATLTVGFSFFKEQYTSRVLLVPEKKVQAVLKESETQRRCPVLTELNCVWEFSPVPGQPRQVEVRFLIRFAFHNPLYSKLIMSKVVTLMTQSFENQCEKLHGPPSCQREHLVTK</sequence>
<organism evidence="6 7">
    <name type="scientific">Trypanosoma cruzi</name>
    <dbReference type="NCBI Taxonomy" id="5693"/>
    <lineage>
        <taxon>Eukaryota</taxon>
        <taxon>Discoba</taxon>
        <taxon>Euglenozoa</taxon>
        <taxon>Kinetoplastea</taxon>
        <taxon>Metakinetoplastina</taxon>
        <taxon>Trypanosomatida</taxon>
        <taxon>Trypanosomatidae</taxon>
        <taxon>Trypanosoma</taxon>
        <taxon>Schizotrypanum</taxon>
    </lineage>
</organism>
<dbReference type="CDD" id="cd07813">
    <property type="entry name" value="COQ10p_like"/>
    <property type="match status" value="1"/>
</dbReference>
<dbReference type="GO" id="GO:0005739">
    <property type="term" value="C:mitochondrion"/>
    <property type="evidence" value="ECO:0007669"/>
    <property type="project" value="TreeGrafter"/>
</dbReference>
<dbReference type="InterPro" id="IPR044996">
    <property type="entry name" value="COQ10-like"/>
</dbReference>
<evidence type="ECO:0000256" key="1">
    <source>
        <dbReference type="ARBA" id="ARBA00006885"/>
    </source>
</evidence>
<dbReference type="EMBL" id="PRFC01000006">
    <property type="protein sequence ID" value="PWV20533.1"/>
    <property type="molecule type" value="Genomic_DNA"/>
</dbReference>
<evidence type="ECO:0000256" key="3">
    <source>
        <dbReference type="ARBA" id="ARBA00024947"/>
    </source>
</evidence>
<evidence type="ECO:0000256" key="4">
    <source>
        <dbReference type="SAM" id="MobiDB-lite"/>
    </source>
</evidence>
<name>A0A2V2XKF6_TRYCR</name>
<dbReference type="Gene3D" id="3.30.530.20">
    <property type="match status" value="1"/>
</dbReference>
<evidence type="ECO:0000313" key="6">
    <source>
        <dbReference type="EMBL" id="PWV20533.1"/>
    </source>
</evidence>
<dbReference type="PANTHER" id="PTHR12901">
    <property type="entry name" value="SPERM PROTEIN HOMOLOG"/>
    <property type="match status" value="1"/>
</dbReference>
<dbReference type="VEuPathDB" id="TriTrypDB:TcG_02163"/>
<evidence type="ECO:0000259" key="5">
    <source>
        <dbReference type="Pfam" id="PF03364"/>
    </source>
</evidence>
<protein>
    <recommendedName>
        <fullName evidence="5">Coenzyme Q-binding protein COQ10 START domain-containing protein</fullName>
    </recommendedName>
</protein>
<dbReference type="VEuPathDB" id="TriTrypDB:C3747_6g437"/>
<dbReference type="VEuPathDB" id="TriTrypDB:TcYC6_0055280"/>
<comment type="function">
    <text evidence="3">Required for the function of coenzyme Q in the respiratory chain. May serve as a chaperone or may be involved in the transport of Q6 from its site of synthesis to the catalytic sites of the respiratory complexes.</text>
</comment>
<dbReference type="Pfam" id="PF03364">
    <property type="entry name" value="Polyketide_cyc"/>
    <property type="match status" value="1"/>
</dbReference>